<keyword evidence="2" id="KW-1185">Reference proteome</keyword>
<dbReference type="EMBL" id="CM023486">
    <property type="protein sequence ID" value="KAH6927639.1"/>
    <property type="molecule type" value="Genomic_DNA"/>
</dbReference>
<dbReference type="Proteomes" id="UP000821845">
    <property type="component" value="Chromosome 6"/>
</dbReference>
<evidence type="ECO:0000313" key="1">
    <source>
        <dbReference type="EMBL" id="KAH6927639.1"/>
    </source>
</evidence>
<organism evidence="1 2">
    <name type="scientific">Hyalomma asiaticum</name>
    <name type="common">Tick</name>
    <dbReference type="NCBI Taxonomy" id="266040"/>
    <lineage>
        <taxon>Eukaryota</taxon>
        <taxon>Metazoa</taxon>
        <taxon>Ecdysozoa</taxon>
        <taxon>Arthropoda</taxon>
        <taxon>Chelicerata</taxon>
        <taxon>Arachnida</taxon>
        <taxon>Acari</taxon>
        <taxon>Parasitiformes</taxon>
        <taxon>Ixodida</taxon>
        <taxon>Ixodoidea</taxon>
        <taxon>Ixodidae</taxon>
        <taxon>Hyalomminae</taxon>
        <taxon>Hyalomma</taxon>
    </lineage>
</organism>
<evidence type="ECO:0000313" key="2">
    <source>
        <dbReference type="Proteomes" id="UP000821845"/>
    </source>
</evidence>
<sequence length="370" mass="41353">MLAGSPSRHVRIILCCDLIENDAVGALLATAFHVLFLLCVWSFVYTIMAGPGRVPAYFSLSQHEKERLDRVKSFDERRQCLEELGDKRGVLTLGMDGCVRYCAECRRIKPDRCHHCSWCRRCVLKMDHHCPWFNNCVSFTTQKSFLLTTVYACLLAGFTATTSVIHAFYSWFNAGFSFATVNVSAVVIGGAYLSIGIGSFFYIHLGNLYRNVTTLENMRATMFREADDSFDLGRAKNVEQVFGPSKPLWALPVFTSLGDGARFPTKFHPDPDHLQFPLVPTVKDAPAATPGSLCAGKELIRARPAELNVSFGPLCRILRFSPDNRRLTVTYARVLPPISFPRSARFRVSVPFEHMLVTEASALLDGEGHL</sequence>
<accession>A0ACB7S4E7</accession>
<gene>
    <name evidence="1" type="ORF">HPB50_006344</name>
</gene>
<reference evidence="1" key="1">
    <citation type="submission" date="2020-05" db="EMBL/GenBank/DDBJ databases">
        <title>Large-scale comparative analyses of tick genomes elucidate their genetic diversity and vector capacities.</title>
        <authorList>
            <person name="Jia N."/>
            <person name="Wang J."/>
            <person name="Shi W."/>
            <person name="Du L."/>
            <person name="Sun Y."/>
            <person name="Zhan W."/>
            <person name="Jiang J."/>
            <person name="Wang Q."/>
            <person name="Zhang B."/>
            <person name="Ji P."/>
            <person name="Sakyi L.B."/>
            <person name="Cui X."/>
            <person name="Yuan T."/>
            <person name="Jiang B."/>
            <person name="Yang W."/>
            <person name="Lam T.T.-Y."/>
            <person name="Chang Q."/>
            <person name="Ding S."/>
            <person name="Wang X."/>
            <person name="Zhu J."/>
            <person name="Ruan X."/>
            <person name="Zhao L."/>
            <person name="Wei J."/>
            <person name="Que T."/>
            <person name="Du C."/>
            <person name="Cheng J."/>
            <person name="Dai P."/>
            <person name="Han X."/>
            <person name="Huang E."/>
            <person name="Gao Y."/>
            <person name="Liu J."/>
            <person name="Shao H."/>
            <person name="Ye R."/>
            <person name="Li L."/>
            <person name="Wei W."/>
            <person name="Wang X."/>
            <person name="Wang C."/>
            <person name="Yang T."/>
            <person name="Huo Q."/>
            <person name="Li W."/>
            <person name="Guo W."/>
            <person name="Chen H."/>
            <person name="Zhou L."/>
            <person name="Ni X."/>
            <person name="Tian J."/>
            <person name="Zhou Y."/>
            <person name="Sheng Y."/>
            <person name="Liu T."/>
            <person name="Pan Y."/>
            <person name="Xia L."/>
            <person name="Li J."/>
            <person name="Zhao F."/>
            <person name="Cao W."/>
        </authorList>
    </citation>
    <scope>NUCLEOTIDE SEQUENCE</scope>
    <source>
        <strain evidence="1">Hyas-2018</strain>
    </source>
</reference>
<name>A0ACB7S4E7_HYAAI</name>
<comment type="caution">
    <text evidence="1">The sequence shown here is derived from an EMBL/GenBank/DDBJ whole genome shotgun (WGS) entry which is preliminary data.</text>
</comment>
<proteinExistence type="predicted"/>
<protein>
    <submittedName>
        <fullName evidence="1">Uncharacterized protein</fullName>
    </submittedName>
</protein>